<sequence>MAKSGWRIDSCCYKILIHSAWFVSLAQNDMAVVDILWRKKSLRLIGLVEDVISWTWSFIQIAQLLGILFLPISQSHLGASYQFALQPSVKERR</sequence>
<protein>
    <submittedName>
        <fullName evidence="2">Uncharacterized protein</fullName>
    </submittedName>
</protein>
<evidence type="ECO:0000313" key="2">
    <source>
        <dbReference type="WBParaSite" id="nRc.2.0.1.t28766-RA"/>
    </source>
</evidence>
<proteinExistence type="predicted"/>
<reference evidence="2" key="1">
    <citation type="submission" date="2022-11" db="UniProtKB">
        <authorList>
            <consortium name="WormBaseParasite"/>
        </authorList>
    </citation>
    <scope>IDENTIFICATION</scope>
</reference>
<accession>A0A915JRC3</accession>
<dbReference type="AlphaFoldDB" id="A0A915JRC3"/>
<dbReference type="WBParaSite" id="nRc.2.0.1.t28766-RA">
    <property type="protein sequence ID" value="nRc.2.0.1.t28766-RA"/>
    <property type="gene ID" value="nRc.2.0.1.g28766"/>
</dbReference>
<dbReference type="Proteomes" id="UP000887565">
    <property type="component" value="Unplaced"/>
</dbReference>
<evidence type="ECO:0000313" key="1">
    <source>
        <dbReference type="Proteomes" id="UP000887565"/>
    </source>
</evidence>
<keyword evidence="1" id="KW-1185">Reference proteome</keyword>
<organism evidence="1 2">
    <name type="scientific">Romanomermis culicivorax</name>
    <name type="common">Nematode worm</name>
    <dbReference type="NCBI Taxonomy" id="13658"/>
    <lineage>
        <taxon>Eukaryota</taxon>
        <taxon>Metazoa</taxon>
        <taxon>Ecdysozoa</taxon>
        <taxon>Nematoda</taxon>
        <taxon>Enoplea</taxon>
        <taxon>Dorylaimia</taxon>
        <taxon>Mermithida</taxon>
        <taxon>Mermithoidea</taxon>
        <taxon>Mermithidae</taxon>
        <taxon>Romanomermis</taxon>
    </lineage>
</organism>
<name>A0A915JRC3_ROMCU</name>